<accession>A0A162GWN1</accession>
<name>A0A162GWN1_BDEBC</name>
<dbReference type="Proteomes" id="UP000075799">
    <property type="component" value="Unassembled WGS sequence"/>
</dbReference>
<dbReference type="AlphaFoldDB" id="A0A162GWN1"/>
<sequence>MKKLILSFIVLFGANAWAAGDAGCGLGSMVISKNTKLLQLFAMTTNNTTLTQPFGITSGTSGCNAHGLVMAEKEVQYFVEVNQEDLSREMAQGHGEKLATLAQMKGCHNEASQKAFGSFTQSSYERIIPAANTTASDLVQNLNRELATQSDLNTMCHGS</sequence>
<dbReference type="InterPro" id="IPR021383">
    <property type="entry name" value="DUF3015"/>
</dbReference>
<gene>
    <name evidence="2" type="ORF">AZI87_07730</name>
</gene>
<proteinExistence type="predicted"/>
<keyword evidence="1" id="KW-0732">Signal</keyword>
<evidence type="ECO:0000256" key="1">
    <source>
        <dbReference type="SAM" id="SignalP"/>
    </source>
</evidence>
<evidence type="ECO:0000313" key="3">
    <source>
        <dbReference type="Proteomes" id="UP000075799"/>
    </source>
</evidence>
<protein>
    <recommendedName>
        <fullName evidence="4">Orotate phosphoribosyltransferase</fullName>
    </recommendedName>
</protein>
<dbReference type="RefSeq" id="WP_063205997.1">
    <property type="nucleotide sequence ID" value="NZ_LUKD01000001.1"/>
</dbReference>
<evidence type="ECO:0000313" key="2">
    <source>
        <dbReference type="EMBL" id="KYG69102.1"/>
    </source>
</evidence>
<organism evidence="2 3">
    <name type="scientific">Bdellovibrio bacteriovorus</name>
    <dbReference type="NCBI Taxonomy" id="959"/>
    <lineage>
        <taxon>Bacteria</taxon>
        <taxon>Pseudomonadati</taxon>
        <taxon>Bdellovibrionota</taxon>
        <taxon>Bdellovibrionia</taxon>
        <taxon>Bdellovibrionales</taxon>
        <taxon>Pseudobdellovibrionaceae</taxon>
        <taxon>Bdellovibrio</taxon>
    </lineage>
</organism>
<comment type="caution">
    <text evidence="2">The sequence shown here is derived from an EMBL/GenBank/DDBJ whole genome shotgun (WGS) entry which is preliminary data.</text>
</comment>
<dbReference type="EMBL" id="LUKD01000001">
    <property type="protein sequence ID" value="KYG69102.1"/>
    <property type="molecule type" value="Genomic_DNA"/>
</dbReference>
<reference evidence="2 3" key="1">
    <citation type="submission" date="2016-03" db="EMBL/GenBank/DDBJ databases">
        <authorList>
            <person name="Ploux O."/>
        </authorList>
    </citation>
    <scope>NUCLEOTIDE SEQUENCE [LARGE SCALE GENOMIC DNA]</scope>
    <source>
        <strain evidence="2 3">EC13</strain>
    </source>
</reference>
<feature type="signal peptide" evidence="1">
    <location>
        <begin position="1"/>
        <end position="18"/>
    </location>
</feature>
<feature type="chain" id="PRO_5007834598" description="Orotate phosphoribosyltransferase" evidence="1">
    <location>
        <begin position="19"/>
        <end position="159"/>
    </location>
</feature>
<evidence type="ECO:0008006" key="4">
    <source>
        <dbReference type="Google" id="ProtNLM"/>
    </source>
</evidence>
<dbReference type="Pfam" id="PF11220">
    <property type="entry name" value="DUF3015"/>
    <property type="match status" value="1"/>
</dbReference>